<name>A0A6J3MFI1_9PEZI</name>
<keyword evidence="2" id="KW-0546">Nucleotide metabolism</keyword>
<dbReference type="Gene3D" id="2.70.40.10">
    <property type="match status" value="1"/>
</dbReference>
<dbReference type="InterPro" id="IPR011962">
    <property type="entry name" value="dCTP_deaminase"/>
</dbReference>
<dbReference type="AlphaFoldDB" id="A0A6J3MFI1"/>
<evidence type="ECO:0000256" key="1">
    <source>
        <dbReference type="ARBA" id="ARBA00022801"/>
    </source>
</evidence>
<evidence type="ECO:0000313" key="4">
    <source>
        <dbReference type="RefSeq" id="XP_033463634.1"/>
    </source>
</evidence>
<protein>
    <submittedName>
        <fullName evidence="4">dUTPase</fullName>
    </submittedName>
</protein>
<dbReference type="Pfam" id="PF22769">
    <property type="entry name" value="DCD"/>
    <property type="match status" value="1"/>
</dbReference>
<evidence type="ECO:0000313" key="3">
    <source>
        <dbReference type="Proteomes" id="UP000504637"/>
    </source>
</evidence>
<keyword evidence="3" id="KW-1185">Reference proteome</keyword>
<dbReference type="InterPro" id="IPR033704">
    <property type="entry name" value="dUTPase_trimeric"/>
</dbReference>
<sequence length="173" mass="19330">MILSGAQIISRRLVRDIRQASQQQPCGVDLTLRWISRWHSAAIIDFDNSRRQGARTTRLSFDEANDSISLPRGPYLVDFNETVTIPRDCMALVHPRSSLWRSGVGIQAGVVDSGYEGAMRAMMEVDNEHGVTLYRNAKLAQIVFEQMDEEVEGYSGIYQGSRHSSAERLGAEG</sequence>
<evidence type="ECO:0000256" key="2">
    <source>
        <dbReference type="ARBA" id="ARBA00023080"/>
    </source>
</evidence>
<reference evidence="4" key="1">
    <citation type="submission" date="2020-01" db="EMBL/GenBank/DDBJ databases">
        <authorList>
            <consortium name="DOE Joint Genome Institute"/>
            <person name="Haridas S."/>
            <person name="Albert R."/>
            <person name="Binder M."/>
            <person name="Bloem J."/>
            <person name="Labutti K."/>
            <person name="Salamov A."/>
            <person name="Andreopoulos B."/>
            <person name="Baker S.E."/>
            <person name="Barry K."/>
            <person name="Bills G."/>
            <person name="Bluhm B.H."/>
            <person name="Cannon C."/>
            <person name="Castanera R."/>
            <person name="Culley D.E."/>
            <person name="Daum C."/>
            <person name="Ezra D."/>
            <person name="Gonzalez J.B."/>
            <person name="Henrissat B."/>
            <person name="Kuo A."/>
            <person name="Liang C."/>
            <person name="Lipzen A."/>
            <person name="Lutzoni F."/>
            <person name="Magnuson J."/>
            <person name="Mondo S."/>
            <person name="Nolan M."/>
            <person name="Ohm R."/>
            <person name="Pangilinan J."/>
            <person name="Park H.-J."/>
            <person name="Ramirez L."/>
            <person name="Alfaro M."/>
            <person name="Sun H."/>
            <person name="Tritt A."/>
            <person name="Yoshinaga Y."/>
            <person name="Zwiers L.-H."/>
            <person name="Turgeon B.G."/>
            <person name="Goodwin S.B."/>
            <person name="Spatafora J.W."/>
            <person name="Crous P.W."/>
            <person name="Grigoriev I.V."/>
        </authorList>
    </citation>
    <scope>NUCLEOTIDE SEQUENCE</scope>
    <source>
        <strain evidence="4">CBS 342.82</strain>
    </source>
</reference>
<dbReference type="OrthoDB" id="2874071at2759"/>
<dbReference type="GO" id="GO:0006229">
    <property type="term" value="P:dUTP biosynthetic process"/>
    <property type="evidence" value="ECO:0007669"/>
    <property type="project" value="InterPro"/>
</dbReference>
<dbReference type="RefSeq" id="XP_033463634.1">
    <property type="nucleotide sequence ID" value="XM_033604062.1"/>
</dbReference>
<dbReference type="NCBIfam" id="NF002598">
    <property type="entry name" value="PRK02253.1"/>
    <property type="match status" value="1"/>
</dbReference>
<dbReference type="Proteomes" id="UP000504637">
    <property type="component" value="Unplaced"/>
</dbReference>
<reference evidence="4" key="3">
    <citation type="submission" date="2025-08" db="UniProtKB">
        <authorList>
            <consortium name="RefSeq"/>
        </authorList>
    </citation>
    <scope>IDENTIFICATION</scope>
    <source>
        <strain evidence="4">CBS 342.82</strain>
    </source>
</reference>
<dbReference type="GO" id="GO:0008829">
    <property type="term" value="F:dCTP deaminase activity"/>
    <property type="evidence" value="ECO:0007669"/>
    <property type="project" value="InterPro"/>
</dbReference>
<dbReference type="PANTHER" id="PTHR42680">
    <property type="entry name" value="DCTP DEAMINASE"/>
    <property type="match status" value="1"/>
</dbReference>
<proteinExistence type="predicted"/>
<organism evidence="4">
    <name type="scientific">Dissoconium aciculare CBS 342.82</name>
    <dbReference type="NCBI Taxonomy" id="1314786"/>
    <lineage>
        <taxon>Eukaryota</taxon>
        <taxon>Fungi</taxon>
        <taxon>Dikarya</taxon>
        <taxon>Ascomycota</taxon>
        <taxon>Pezizomycotina</taxon>
        <taxon>Dothideomycetes</taxon>
        <taxon>Dothideomycetidae</taxon>
        <taxon>Mycosphaerellales</taxon>
        <taxon>Dissoconiaceae</taxon>
        <taxon>Dissoconium</taxon>
    </lineage>
</organism>
<gene>
    <name evidence="4" type="ORF">K489DRAFT_377029</name>
</gene>
<reference evidence="4" key="2">
    <citation type="submission" date="2020-04" db="EMBL/GenBank/DDBJ databases">
        <authorList>
            <consortium name="NCBI Genome Project"/>
        </authorList>
    </citation>
    <scope>NUCLEOTIDE SEQUENCE</scope>
    <source>
        <strain evidence="4">CBS 342.82</strain>
    </source>
</reference>
<dbReference type="SUPFAM" id="SSF51283">
    <property type="entry name" value="dUTPase-like"/>
    <property type="match status" value="1"/>
</dbReference>
<dbReference type="PANTHER" id="PTHR42680:SF3">
    <property type="entry name" value="DCTP DEAMINASE"/>
    <property type="match status" value="1"/>
</dbReference>
<accession>A0A6J3MFI1</accession>
<dbReference type="InterPro" id="IPR036157">
    <property type="entry name" value="dUTPase-like_sf"/>
</dbReference>
<dbReference type="CDD" id="cd07557">
    <property type="entry name" value="trimeric_dUTPase"/>
    <property type="match status" value="1"/>
</dbReference>
<keyword evidence="1" id="KW-0378">Hydrolase</keyword>
<dbReference type="GeneID" id="54361862"/>